<evidence type="ECO:0000313" key="3">
    <source>
        <dbReference type="EMBL" id="TCP32639.1"/>
    </source>
</evidence>
<dbReference type="Pfam" id="PF15902">
    <property type="entry name" value="Sortilin-Vps10"/>
    <property type="match status" value="1"/>
</dbReference>
<gene>
    <name evidence="3" type="ORF">EV659_109133</name>
</gene>
<organism evidence="3 4">
    <name type="scientific">Rhodothalassium salexigens DSM 2132</name>
    <dbReference type="NCBI Taxonomy" id="1188247"/>
    <lineage>
        <taxon>Bacteria</taxon>
        <taxon>Pseudomonadati</taxon>
        <taxon>Pseudomonadota</taxon>
        <taxon>Alphaproteobacteria</taxon>
        <taxon>Rhodothalassiales</taxon>
        <taxon>Rhodothalassiaceae</taxon>
        <taxon>Rhodothalassium</taxon>
    </lineage>
</organism>
<sequence>MKNIFGLLVFLAGTTAIVPLDARGDDTLDSFEYRNIGPARGGRVTAVAGTVAAPGTFYLGASGGGVWKTTDYGQSWAPVSDGYFASPSIGDIAVAERDPNIVYVGTGSDGLRSNVIAGKGVYKSIDGGQSWTAIGLEKTGHIGAVEIDPRNHNTVWVAAIGNAFGASEERGVYKTTDGGRSWNKVLYRSDSVGFTDVELLPSNPDIVFASAWEARRTPWTIRSGGSADKGGIWKSVDGGATWTKITKGLPQDLIGKVDLALSPADSRIVYALVEAPGEQGGLYKSVDQGESFTQVSSHKGLRNRPFYYTNVDVDPTDPDTVYVMATRYWKSTDGGETWARLTPPHADSHDMWIDPSNPDLFIQANDGGANITFNGGKTWSTQFNQPTVEVYQVEVDDQYPYWLYGGQQDNGTTISVPSMAPWPVQNKAAYIQHSGGCETGPAVPKPGDPDTVYVNCKGRFGVYDKRTGQEKSYWVGAAYMYGHNPADLRHRFQRVAPIHVSPHDPGVVYHASQYVHRTTDEGRSWETISPDLTAFEADKQVISGEPITRDITGEENYSTIYSLRESPVRAGVIWVGANDGPVQVTRDGGETWADVTPGKVPGGGRVDSVEPSPHDPAKAYVTVLRYQLDDWKPYVLRTENYGRSWTLLTDGRNGIPADYPVRVVREDPLKPGLLYAGTEYGLFVSHDDGDSWAPFQQNLPVTPVTDIKRHRGDLVVSTMGRGFWILDNVATLAQRAFEGRDDAALLFQPKTTYRYRSSYGDASGVPDYPRAAAVIDYYLPEDLAGTPVRLSVHDAAGRVVAAYEGAGAADAEAPGPQGERDMATEAVTYLGTERLTSEAGMNRFRWDLAHAGAWDGEPERRYRGGPLVAPGTYTLRLSVGDATLHQPLEVKADPRVLARGTTLDQMTAQEDLLLRIRDLLSDARRLAHDLGEERDALETARAAGDLDDAGAARLATVTAALDALVTNDENFYQQPMLIDQTGYLYYMLAGADQAPGDQAPARYDELAGQLADIRAAVAAD</sequence>
<dbReference type="InterPro" id="IPR031778">
    <property type="entry name" value="Sortilin_N"/>
</dbReference>
<dbReference type="Proteomes" id="UP000295399">
    <property type="component" value="Unassembled WGS sequence"/>
</dbReference>
<dbReference type="Gene3D" id="2.130.10.10">
    <property type="entry name" value="YVTN repeat-like/Quinoprotein amine dehydrogenase"/>
    <property type="match status" value="4"/>
</dbReference>
<dbReference type="InterPro" id="IPR050310">
    <property type="entry name" value="VPS10-sortilin"/>
</dbReference>
<evidence type="ECO:0000313" key="4">
    <source>
        <dbReference type="Proteomes" id="UP000295399"/>
    </source>
</evidence>
<dbReference type="PANTHER" id="PTHR12106:SF27">
    <property type="entry name" value="SORTILIN-RELATED RECEPTOR"/>
    <property type="match status" value="1"/>
</dbReference>
<evidence type="ECO:0000256" key="1">
    <source>
        <dbReference type="ARBA" id="ARBA00022737"/>
    </source>
</evidence>
<accession>A0A4R2PBX5</accession>
<dbReference type="InterPro" id="IPR036278">
    <property type="entry name" value="Sialidase_sf"/>
</dbReference>
<feature type="domain" description="Sortilin N-terminal" evidence="2">
    <location>
        <begin position="66"/>
        <end position="198"/>
    </location>
</feature>
<dbReference type="OrthoDB" id="9764804at2"/>
<dbReference type="InParanoid" id="A0A4R2PBX5"/>
<protein>
    <submittedName>
        <fullName evidence="3">Photosystem II stability/assembly factor-like uncharacterized protein</fullName>
    </submittedName>
</protein>
<dbReference type="CDD" id="cd15482">
    <property type="entry name" value="Sialidase_non-viral"/>
    <property type="match status" value="1"/>
</dbReference>
<dbReference type="EMBL" id="SLXO01000009">
    <property type="protein sequence ID" value="TCP32639.1"/>
    <property type="molecule type" value="Genomic_DNA"/>
</dbReference>
<dbReference type="SUPFAM" id="SSF50939">
    <property type="entry name" value="Sialidases"/>
    <property type="match status" value="1"/>
</dbReference>
<name>A0A4R2PBX5_RHOSA</name>
<dbReference type="PANTHER" id="PTHR12106">
    <property type="entry name" value="SORTILIN RELATED"/>
    <property type="match status" value="1"/>
</dbReference>
<evidence type="ECO:0000259" key="2">
    <source>
        <dbReference type="Pfam" id="PF15902"/>
    </source>
</evidence>
<keyword evidence="4" id="KW-1185">Reference proteome</keyword>
<dbReference type="InterPro" id="IPR015943">
    <property type="entry name" value="WD40/YVTN_repeat-like_dom_sf"/>
</dbReference>
<comment type="caution">
    <text evidence="3">The sequence shown here is derived from an EMBL/GenBank/DDBJ whole genome shotgun (WGS) entry which is preliminary data.</text>
</comment>
<dbReference type="SUPFAM" id="SSF110296">
    <property type="entry name" value="Oligoxyloglucan reducing end-specific cellobiohydrolase"/>
    <property type="match status" value="1"/>
</dbReference>
<proteinExistence type="predicted"/>
<dbReference type="AlphaFoldDB" id="A0A4R2PBX5"/>
<keyword evidence="1" id="KW-0677">Repeat</keyword>
<reference evidence="3 4" key="1">
    <citation type="submission" date="2019-03" db="EMBL/GenBank/DDBJ databases">
        <title>Genomic Encyclopedia of Type Strains, Phase IV (KMG-IV): sequencing the most valuable type-strain genomes for metagenomic binning, comparative biology and taxonomic classification.</title>
        <authorList>
            <person name="Goeker M."/>
        </authorList>
    </citation>
    <scope>NUCLEOTIDE SEQUENCE [LARGE SCALE GENOMIC DNA]</scope>
    <source>
        <strain evidence="3 4">DSM 2132</strain>
    </source>
</reference>